<keyword evidence="17" id="KW-1185">Reference proteome</keyword>
<comment type="subcellular location">
    <subcellularLocation>
        <location evidence="2">Secreted</location>
        <location evidence="2">Extracellular space</location>
        <location evidence="2">Extracellular matrix</location>
    </subcellularLocation>
</comment>
<evidence type="ECO:0000256" key="7">
    <source>
        <dbReference type="ARBA" id="ARBA00022723"/>
    </source>
</evidence>
<comment type="similarity">
    <text evidence="3">Belongs to the alpha-carbonic anhydrase family.</text>
</comment>
<dbReference type="PANTHER" id="PTHR18952">
    <property type="entry name" value="CARBONIC ANHYDRASE"/>
    <property type="match status" value="1"/>
</dbReference>
<dbReference type="PANTHER" id="PTHR18952:SF141">
    <property type="entry name" value="CARBONIC ANHYDRASE"/>
    <property type="match status" value="1"/>
</dbReference>
<keyword evidence="9" id="KW-0862">Zinc</keyword>
<accession>A0ABY7G9H3</accession>
<keyword evidence="12" id="KW-0456">Lyase</keyword>
<evidence type="ECO:0000256" key="1">
    <source>
        <dbReference type="ARBA" id="ARBA00001947"/>
    </source>
</evidence>
<dbReference type="SUPFAM" id="SSF51069">
    <property type="entry name" value="Carbonic anhydrase"/>
    <property type="match status" value="1"/>
</dbReference>
<evidence type="ECO:0000256" key="6">
    <source>
        <dbReference type="ARBA" id="ARBA00022530"/>
    </source>
</evidence>
<feature type="region of interest" description="Disordered" evidence="14">
    <location>
        <begin position="217"/>
        <end position="244"/>
    </location>
</feature>
<dbReference type="InterPro" id="IPR036398">
    <property type="entry name" value="CA_dom_sf"/>
</dbReference>
<dbReference type="Gene3D" id="3.10.200.10">
    <property type="entry name" value="Alpha carbonic anhydrase"/>
    <property type="match status" value="1"/>
</dbReference>
<evidence type="ECO:0000256" key="10">
    <source>
        <dbReference type="ARBA" id="ARBA00022837"/>
    </source>
</evidence>
<keyword evidence="7" id="KW-0479">Metal-binding</keyword>
<evidence type="ECO:0000313" key="17">
    <source>
        <dbReference type="Proteomes" id="UP001164746"/>
    </source>
</evidence>
<comment type="catalytic activity">
    <reaction evidence="13">
        <text>hydrogencarbonate + H(+) = CO2 + H2O</text>
        <dbReference type="Rhea" id="RHEA:10748"/>
        <dbReference type="ChEBI" id="CHEBI:15377"/>
        <dbReference type="ChEBI" id="CHEBI:15378"/>
        <dbReference type="ChEBI" id="CHEBI:16526"/>
        <dbReference type="ChEBI" id="CHEBI:17544"/>
        <dbReference type="EC" id="4.2.1.1"/>
    </reaction>
</comment>
<dbReference type="PROSITE" id="PS51144">
    <property type="entry name" value="ALPHA_CA_2"/>
    <property type="match status" value="1"/>
</dbReference>
<protein>
    <recommendedName>
        <fullName evidence="4">carbonic anhydrase</fullName>
        <ecNumber evidence="4">4.2.1.1</ecNumber>
    </recommendedName>
</protein>
<evidence type="ECO:0000256" key="2">
    <source>
        <dbReference type="ARBA" id="ARBA00004498"/>
    </source>
</evidence>
<feature type="domain" description="Alpha-carbonic anhydrase" evidence="15">
    <location>
        <begin position="2"/>
        <end position="243"/>
    </location>
</feature>
<dbReference type="InterPro" id="IPR001148">
    <property type="entry name" value="CA_dom"/>
</dbReference>
<evidence type="ECO:0000256" key="3">
    <source>
        <dbReference type="ARBA" id="ARBA00010718"/>
    </source>
</evidence>
<comment type="cofactor">
    <cofactor evidence="1">
        <name>Zn(2+)</name>
        <dbReference type="ChEBI" id="CHEBI:29105"/>
    </cofactor>
</comment>
<keyword evidence="8" id="KW-0677">Repeat</keyword>
<keyword evidence="10" id="KW-0106">Calcium</keyword>
<evidence type="ECO:0000256" key="9">
    <source>
        <dbReference type="ARBA" id="ARBA00022833"/>
    </source>
</evidence>
<evidence type="ECO:0000256" key="14">
    <source>
        <dbReference type="SAM" id="MobiDB-lite"/>
    </source>
</evidence>
<keyword evidence="5" id="KW-0964">Secreted</keyword>
<evidence type="ECO:0000256" key="5">
    <source>
        <dbReference type="ARBA" id="ARBA00022525"/>
    </source>
</evidence>
<sequence length="244" mass="27186">MAHWGYMTKNGPSTWGKDFPIANGERQSPIDIVTSAAEYDSDVQGSSPLSTNYTPESEVKLVNNGHSIMCQITKKGVLTGGPLGKDEYRLEQFHLHWGAEDGRGSEHTVDGKMYASEVRYSYVNTLHLVHWNATKYSSFADAVQKPDGLAVLGIFITPGVACNQFKVISDNCANTSDYWTYLGSLTTPPLFESVTWIVFKEPVEYSKEQLSALRNLVDSDDNPMQDNNRPPAPLKQRKVKKTFT</sequence>
<dbReference type="SMART" id="SM01057">
    <property type="entry name" value="Carb_anhydrase"/>
    <property type="match status" value="1"/>
</dbReference>
<dbReference type="EMBL" id="CP111028">
    <property type="protein sequence ID" value="WAR30557.1"/>
    <property type="molecule type" value="Genomic_DNA"/>
</dbReference>
<keyword evidence="6" id="KW-0272">Extracellular matrix</keyword>
<keyword evidence="11" id="KW-1015">Disulfide bond</keyword>
<evidence type="ECO:0000256" key="4">
    <source>
        <dbReference type="ARBA" id="ARBA00012925"/>
    </source>
</evidence>
<reference evidence="16" key="1">
    <citation type="submission" date="2022-11" db="EMBL/GenBank/DDBJ databases">
        <title>Centuries of genome instability and evolution in soft-shell clam transmissible cancer (bioRxiv).</title>
        <authorList>
            <person name="Hart S.F.M."/>
            <person name="Yonemitsu M.A."/>
            <person name="Giersch R.M."/>
            <person name="Beal B.F."/>
            <person name="Arriagada G."/>
            <person name="Davis B.W."/>
            <person name="Ostrander E.A."/>
            <person name="Goff S.P."/>
            <person name="Metzger M.J."/>
        </authorList>
    </citation>
    <scope>NUCLEOTIDE SEQUENCE</scope>
    <source>
        <strain evidence="16">MELC-2E11</strain>
        <tissue evidence="16">Siphon/mantle</tissue>
    </source>
</reference>
<dbReference type="Proteomes" id="UP001164746">
    <property type="component" value="Chromosome 17"/>
</dbReference>
<dbReference type="Pfam" id="PF00194">
    <property type="entry name" value="Carb_anhydrase"/>
    <property type="match status" value="1"/>
</dbReference>
<dbReference type="EC" id="4.2.1.1" evidence="4"/>
<feature type="compositionally biased region" description="Basic residues" evidence="14">
    <location>
        <begin position="235"/>
        <end position="244"/>
    </location>
</feature>
<gene>
    <name evidence="16" type="ORF">MAR_033099</name>
</gene>
<name>A0ABY7G9H3_MYAAR</name>
<evidence type="ECO:0000313" key="16">
    <source>
        <dbReference type="EMBL" id="WAR30557.1"/>
    </source>
</evidence>
<evidence type="ECO:0000256" key="8">
    <source>
        <dbReference type="ARBA" id="ARBA00022737"/>
    </source>
</evidence>
<evidence type="ECO:0000259" key="15">
    <source>
        <dbReference type="PROSITE" id="PS51144"/>
    </source>
</evidence>
<organism evidence="16 17">
    <name type="scientific">Mya arenaria</name>
    <name type="common">Soft-shell clam</name>
    <dbReference type="NCBI Taxonomy" id="6604"/>
    <lineage>
        <taxon>Eukaryota</taxon>
        <taxon>Metazoa</taxon>
        <taxon>Spiralia</taxon>
        <taxon>Lophotrochozoa</taxon>
        <taxon>Mollusca</taxon>
        <taxon>Bivalvia</taxon>
        <taxon>Autobranchia</taxon>
        <taxon>Heteroconchia</taxon>
        <taxon>Euheterodonta</taxon>
        <taxon>Imparidentia</taxon>
        <taxon>Neoheterodontei</taxon>
        <taxon>Myida</taxon>
        <taxon>Myoidea</taxon>
        <taxon>Myidae</taxon>
        <taxon>Mya</taxon>
    </lineage>
</organism>
<evidence type="ECO:0000256" key="12">
    <source>
        <dbReference type="ARBA" id="ARBA00023239"/>
    </source>
</evidence>
<proteinExistence type="inferred from homology"/>
<evidence type="ECO:0000256" key="11">
    <source>
        <dbReference type="ARBA" id="ARBA00023157"/>
    </source>
</evidence>
<dbReference type="InterPro" id="IPR023561">
    <property type="entry name" value="Carbonic_anhydrase_a-class"/>
</dbReference>
<evidence type="ECO:0000256" key="13">
    <source>
        <dbReference type="ARBA" id="ARBA00048348"/>
    </source>
</evidence>